<dbReference type="AlphaFoldDB" id="A0ABD1T0G3"/>
<dbReference type="Proteomes" id="UP001604336">
    <property type="component" value="Unassembled WGS sequence"/>
</dbReference>
<comment type="caution">
    <text evidence="1">The sequence shown here is derived from an EMBL/GenBank/DDBJ whole genome shotgun (WGS) entry which is preliminary data.</text>
</comment>
<proteinExistence type="predicted"/>
<sequence length="173" mass="19863">MSNHHQFSPLPSFFLPTTTNTITHHHSSTAAPPTNNPNLITCLYNTGLGLFALTWFRNLFSRSHHLHFLLDNYSSAAARRMTTRLFTFRFEDEEDYNYLNNNKNGNFIWFEQSLGFGFETKKMKKSLLRLAGSSTSSSLSSISSNYSSVMEWASMEENELNIRSGFSLKRTRV</sequence>
<accession>A0ABD1T0G3</accession>
<keyword evidence="2" id="KW-1185">Reference proteome</keyword>
<gene>
    <name evidence="1" type="ORF">Adt_21826</name>
</gene>
<evidence type="ECO:0000313" key="1">
    <source>
        <dbReference type="EMBL" id="KAL2506205.1"/>
    </source>
</evidence>
<evidence type="ECO:0000313" key="2">
    <source>
        <dbReference type="Proteomes" id="UP001604336"/>
    </source>
</evidence>
<protein>
    <submittedName>
        <fullName evidence="1">Uncharacterized protein</fullName>
    </submittedName>
</protein>
<name>A0ABD1T0G3_9LAMI</name>
<dbReference type="EMBL" id="JBFOLK010000006">
    <property type="protein sequence ID" value="KAL2506205.1"/>
    <property type="molecule type" value="Genomic_DNA"/>
</dbReference>
<organism evidence="1 2">
    <name type="scientific">Abeliophyllum distichum</name>
    <dbReference type="NCBI Taxonomy" id="126358"/>
    <lineage>
        <taxon>Eukaryota</taxon>
        <taxon>Viridiplantae</taxon>
        <taxon>Streptophyta</taxon>
        <taxon>Embryophyta</taxon>
        <taxon>Tracheophyta</taxon>
        <taxon>Spermatophyta</taxon>
        <taxon>Magnoliopsida</taxon>
        <taxon>eudicotyledons</taxon>
        <taxon>Gunneridae</taxon>
        <taxon>Pentapetalae</taxon>
        <taxon>asterids</taxon>
        <taxon>lamiids</taxon>
        <taxon>Lamiales</taxon>
        <taxon>Oleaceae</taxon>
        <taxon>Forsythieae</taxon>
        <taxon>Abeliophyllum</taxon>
    </lineage>
</organism>
<reference evidence="2" key="1">
    <citation type="submission" date="2024-07" db="EMBL/GenBank/DDBJ databases">
        <title>Two chromosome-level genome assemblies of Korean endemic species Abeliophyllum distichum and Forsythia ovata (Oleaceae).</title>
        <authorList>
            <person name="Jang H."/>
        </authorList>
    </citation>
    <scope>NUCLEOTIDE SEQUENCE [LARGE SCALE GENOMIC DNA]</scope>
</reference>